<reference evidence="1" key="1">
    <citation type="submission" date="2014-04" db="EMBL/GenBank/DDBJ databases">
        <authorList>
            <person name="Felczykowska A."/>
            <person name="Dydecka A."/>
            <person name="Bohdanowicz M."/>
            <person name="Gasior T."/>
            <person name="Sobon M."/>
            <person name="Kobos J."/>
            <person name="Bloch S."/>
            <person name="Nejman-Falenczyk B."/>
            <person name="Wegrzyn G."/>
        </authorList>
    </citation>
    <scope>NUCLEOTIDE SEQUENCE</scope>
</reference>
<evidence type="ECO:0000313" key="1">
    <source>
        <dbReference type="EMBL" id="AID69704.1"/>
    </source>
</evidence>
<dbReference type="InterPro" id="IPR017504">
    <property type="entry name" value="CHP03067_Planctomycetes"/>
</dbReference>
<dbReference type="EMBL" id="KJ769136">
    <property type="protein sequence ID" value="AID69704.1"/>
    <property type="molecule type" value="Genomic_DNA"/>
</dbReference>
<name>A0A068FSA1_9ZZZZ</name>
<dbReference type="NCBIfam" id="TIGR03067">
    <property type="entry name" value="Planc_TIGR03067"/>
    <property type="match status" value="1"/>
</dbReference>
<protein>
    <submittedName>
        <fullName evidence="1">Planctomycetes uncharacterized domain protein</fullName>
    </submittedName>
</protein>
<proteinExistence type="predicted"/>
<organism evidence="1">
    <name type="scientific">uncultured organism</name>
    <dbReference type="NCBI Taxonomy" id="155900"/>
    <lineage>
        <taxon>unclassified sequences</taxon>
        <taxon>environmental samples</taxon>
    </lineage>
</organism>
<accession>A0A068FSA1</accession>
<sequence length="129" mass="14358">MDSVSKADFNQLQGVWSQTYLEADGIVEPPNDEHTAPGAVCIFERNEFRVVKPDNTLLLMGTFELDATTSPKSITWVDSIGDDAGKALPAIYELTDDSFRFVAADEGQPRPTKFKTIVGLTMREFERVK</sequence>
<gene>
    <name evidence="1" type="primary">pluD</name>
</gene>
<dbReference type="AlphaFoldDB" id="A0A068FSA1"/>